<evidence type="ECO:0000256" key="3">
    <source>
        <dbReference type="ARBA" id="ARBA00022692"/>
    </source>
</evidence>
<dbReference type="GO" id="GO:0022857">
    <property type="term" value="F:transmembrane transporter activity"/>
    <property type="evidence" value="ECO:0007669"/>
    <property type="project" value="InterPro"/>
</dbReference>
<dbReference type="Pfam" id="PF07690">
    <property type="entry name" value="MFS_1"/>
    <property type="match status" value="1"/>
</dbReference>
<keyword evidence="4 6" id="KW-1133">Transmembrane helix</keyword>
<dbReference type="PANTHER" id="PTHR23513:SF6">
    <property type="entry name" value="MAJOR FACILITATOR SUPERFAMILY ASSOCIATED DOMAIN-CONTAINING PROTEIN"/>
    <property type="match status" value="1"/>
</dbReference>
<accession>A0A5M7B8Z7</accession>
<dbReference type="PROSITE" id="PS50850">
    <property type="entry name" value="MFS"/>
    <property type="match status" value="1"/>
</dbReference>
<dbReference type="Proteomes" id="UP000323946">
    <property type="component" value="Unassembled WGS sequence"/>
</dbReference>
<feature type="domain" description="Major facilitator superfamily (MFS) profile" evidence="7">
    <location>
        <begin position="216"/>
        <end position="396"/>
    </location>
</feature>
<comment type="subcellular location">
    <subcellularLocation>
        <location evidence="1">Cell membrane</location>
        <topology evidence="1">Multi-pass membrane protein</topology>
    </subcellularLocation>
</comment>
<dbReference type="CDD" id="cd06173">
    <property type="entry name" value="MFS_MefA_like"/>
    <property type="match status" value="1"/>
</dbReference>
<evidence type="ECO:0000313" key="8">
    <source>
        <dbReference type="EMBL" id="KAA5826073.1"/>
    </source>
</evidence>
<organism evidence="8 9">
    <name type="scientific">Saccharopolyspora hirsuta</name>
    <dbReference type="NCBI Taxonomy" id="1837"/>
    <lineage>
        <taxon>Bacteria</taxon>
        <taxon>Bacillati</taxon>
        <taxon>Actinomycetota</taxon>
        <taxon>Actinomycetes</taxon>
        <taxon>Pseudonocardiales</taxon>
        <taxon>Pseudonocardiaceae</taxon>
        <taxon>Saccharopolyspora</taxon>
    </lineage>
</organism>
<evidence type="ECO:0000259" key="7">
    <source>
        <dbReference type="PROSITE" id="PS50850"/>
    </source>
</evidence>
<evidence type="ECO:0000313" key="9">
    <source>
        <dbReference type="Proteomes" id="UP000323946"/>
    </source>
</evidence>
<gene>
    <name evidence="8" type="ORF">F1721_31830</name>
</gene>
<feature type="transmembrane region" description="Helical" evidence="6">
    <location>
        <begin position="368"/>
        <end position="387"/>
    </location>
</feature>
<dbReference type="GO" id="GO:0005886">
    <property type="term" value="C:plasma membrane"/>
    <property type="evidence" value="ECO:0007669"/>
    <property type="project" value="UniProtKB-SubCell"/>
</dbReference>
<evidence type="ECO:0000256" key="2">
    <source>
        <dbReference type="ARBA" id="ARBA00022475"/>
    </source>
</evidence>
<evidence type="ECO:0000256" key="6">
    <source>
        <dbReference type="SAM" id="Phobius"/>
    </source>
</evidence>
<comment type="caution">
    <text evidence="8">The sequence shown here is derived from an EMBL/GenBank/DDBJ whole genome shotgun (WGS) entry which is preliminary data.</text>
</comment>
<dbReference type="Gene3D" id="1.20.1250.20">
    <property type="entry name" value="MFS general substrate transporter like domains"/>
    <property type="match status" value="1"/>
</dbReference>
<keyword evidence="2" id="KW-1003">Cell membrane</keyword>
<keyword evidence="5 6" id="KW-0472">Membrane</keyword>
<keyword evidence="3 6" id="KW-0812">Transmembrane</keyword>
<protein>
    <submittedName>
        <fullName evidence="8">MFS transporter</fullName>
    </submittedName>
</protein>
<dbReference type="SUPFAM" id="SSF103473">
    <property type="entry name" value="MFS general substrate transporter"/>
    <property type="match status" value="1"/>
</dbReference>
<dbReference type="InterPro" id="IPR020846">
    <property type="entry name" value="MFS_dom"/>
</dbReference>
<feature type="transmembrane region" description="Helical" evidence="6">
    <location>
        <begin position="252"/>
        <end position="271"/>
    </location>
</feature>
<feature type="transmembrane region" description="Helical" evidence="6">
    <location>
        <begin position="303"/>
        <end position="322"/>
    </location>
</feature>
<dbReference type="AlphaFoldDB" id="A0A5M7B8Z7"/>
<keyword evidence="9" id="KW-1185">Reference proteome</keyword>
<dbReference type="SMR" id="A0A5M7B8Z7"/>
<dbReference type="RefSeq" id="WP_150070537.1">
    <property type="nucleotide sequence ID" value="NZ_VWPH01000019.1"/>
</dbReference>
<feature type="transmembrane region" description="Helical" evidence="6">
    <location>
        <begin position="343"/>
        <end position="362"/>
    </location>
</feature>
<feature type="transmembrane region" description="Helical" evidence="6">
    <location>
        <begin position="218"/>
        <end position="240"/>
    </location>
</feature>
<dbReference type="EMBL" id="VWPH01000019">
    <property type="protein sequence ID" value="KAA5826073.1"/>
    <property type="molecule type" value="Genomic_DNA"/>
</dbReference>
<evidence type="ECO:0000256" key="5">
    <source>
        <dbReference type="ARBA" id="ARBA00023136"/>
    </source>
</evidence>
<reference evidence="8 9" key="1">
    <citation type="submission" date="2019-09" db="EMBL/GenBank/DDBJ databases">
        <title>Draft genome sequence of the thermophilic Saccharopolyspora hirsuta VKM Ac-666T.</title>
        <authorList>
            <person name="Lobastova T.G."/>
            <person name="Fokina V."/>
            <person name="Bragin E.Y."/>
            <person name="Shtratnikova V.Y."/>
            <person name="Starodumova I.P."/>
            <person name="Tarlachkov S.V."/>
            <person name="Donova M.V."/>
        </authorList>
    </citation>
    <scope>NUCLEOTIDE SEQUENCE [LARGE SCALE GENOMIC DNA]</scope>
    <source>
        <strain evidence="8 9">VKM Ac-666</strain>
    </source>
</reference>
<sequence>MLGTHFSRYWLSAFLSDFGDGVRLAAFPLLALQVTDAPAAVVAVTAVQQVPWLLAGPGVGAVVDRYDLRRIMVAVDVVRALAIAVLSVSVVAGAVNLPLIYLTAFITGSGELVRDTAAATAAPRLVDPNGLERANGRLMAGRLVGNELAGPAVGGWAFGVAAALPFGLNAGGLGLSALLLLTLPSVFAARPRQPGAVGVVRDLREGFRWLRGDRPVRNMVLAVGLVAVADGALLALLVLYVTRVLGLGAEVYGLLLAFGALGGVVAGAFCARVSARLGPLRVLSATVLIMTSAHLVLGLTSNVYWTAAALVLSSGAFAMFNVTSLTLRQRRSPAEMLGRVNSTYLTVGRAAEALGALAGGALATVAGIQVPILAGVLPLVVAAVLIARAHPFRQPA</sequence>
<dbReference type="InterPro" id="IPR011701">
    <property type="entry name" value="MFS"/>
</dbReference>
<name>A0A5M7B8Z7_SACHI</name>
<evidence type="ECO:0000256" key="1">
    <source>
        <dbReference type="ARBA" id="ARBA00004651"/>
    </source>
</evidence>
<dbReference type="PANTHER" id="PTHR23513">
    <property type="entry name" value="INTEGRAL MEMBRANE EFFLUX PROTEIN-RELATED"/>
    <property type="match status" value="1"/>
</dbReference>
<feature type="transmembrane region" description="Helical" evidence="6">
    <location>
        <begin position="278"/>
        <end position="297"/>
    </location>
</feature>
<evidence type="ECO:0000256" key="4">
    <source>
        <dbReference type="ARBA" id="ARBA00022989"/>
    </source>
</evidence>
<feature type="transmembrane region" description="Helical" evidence="6">
    <location>
        <begin position="156"/>
        <end position="183"/>
    </location>
</feature>
<proteinExistence type="predicted"/>
<feature type="transmembrane region" description="Helical" evidence="6">
    <location>
        <begin position="77"/>
        <end position="101"/>
    </location>
</feature>
<dbReference type="OrthoDB" id="145388at2"/>
<dbReference type="InterPro" id="IPR036259">
    <property type="entry name" value="MFS_trans_sf"/>
</dbReference>